<reference evidence="1 2" key="1">
    <citation type="journal article" date="2016" name="Int. J. Syst. Evol. Microbiol.">
        <title>Oceanobacillus halophilus sp. nov., a novel moderately halophilic bacterium from a hypersaline lake.</title>
        <authorList>
            <person name="Amoozegar M.A."/>
            <person name="Bagheri M."/>
            <person name="Makhdoumi A."/>
            <person name="Nikou M.M."/>
            <person name="Fazeli S.A.S."/>
            <person name="Schumann P."/>
            <person name="Sproer C."/>
            <person name="Sanchez-Porro C."/>
            <person name="Ventosa A."/>
        </authorList>
    </citation>
    <scope>NUCLEOTIDE SEQUENCE [LARGE SCALE GENOMIC DNA]</scope>
    <source>
        <strain evidence="1 2">DSM 23996</strain>
    </source>
</reference>
<organism evidence="1 2">
    <name type="scientific">Oceanobacillus halophilus</name>
    <dbReference type="NCBI Taxonomy" id="930130"/>
    <lineage>
        <taxon>Bacteria</taxon>
        <taxon>Bacillati</taxon>
        <taxon>Bacillota</taxon>
        <taxon>Bacilli</taxon>
        <taxon>Bacillales</taxon>
        <taxon>Bacillaceae</taxon>
        <taxon>Oceanobacillus</taxon>
    </lineage>
</organism>
<evidence type="ECO:0000313" key="2">
    <source>
        <dbReference type="Proteomes" id="UP000269301"/>
    </source>
</evidence>
<comment type="caution">
    <text evidence="1">The sequence shown here is derived from an EMBL/GenBank/DDBJ whole genome shotgun (WGS) entry which is preliminary data.</text>
</comment>
<proteinExistence type="predicted"/>
<name>A0A495A424_9BACI</name>
<dbReference type="RefSeq" id="WP_121203830.1">
    <property type="nucleotide sequence ID" value="NZ_RBZP01000004.1"/>
</dbReference>
<protein>
    <submittedName>
        <fullName evidence="1">Uncharacterized protein</fullName>
    </submittedName>
</protein>
<dbReference type="OrthoDB" id="9978774at2"/>
<gene>
    <name evidence="1" type="ORF">D8M06_07755</name>
</gene>
<dbReference type="Proteomes" id="UP000269301">
    <property type="component" value="Unassembled WGS sequence"/>
</dbReference>
<sequence length="192" mass="22148">MDIQLIKDFLPILGVIVGFLLATVKDLVQNRLQNKPRVKIDMKKGNFNYFIDGTDTDGFSFRRTCKPHIAGYFDLNLQIDVYNYGKGDTAIKEILIETKVNKNDKAFLQPEMEIKGRENNDYSFNLPSKTIETINLKLRVEKEEDSEALFNEEVTLLPEDNKRLLFTILVKNINNKTYKLKVEPLSILTAVE</sequence>
<accession>A0A495A424</accession>
<keyword evidence="2" id="KW-1185">Reference proteome</keyword>
<dbReference type="EMBL" id="RBZP01000004">
    <property type="protein sequence ID" value="RKQ34267.1"/>
    <property type="molecule type" value="Genomic_DNA"/>
</dbReference>
<evidence type="ECO:0000313" key="1">
    <source>
        <dbReference type="EMBL" id="RKQ34267.1"/>
    </source>
</evidence>
<dbReference type="AlphaFoldDB" id="A0A495A424"/>